<dbReference type="EMBL" id="UINC01004862">
    <property type="protein sequence ID" value="SVA17383.1"/>
    <property type="molecule type" value="Genomic_DNA"/>
</dbReference>
<organism evidence="1">
    <name type="scientific">marine metagenome</name>
    <dbReference type="NCBI Taxonomy" id="408172"/>
    <lineage>
        <taxon>unclassified sequences</taxon>
        <taxon>metagenomes</taxon>
        <taxon>ecological metagenomes</taxon>
    </lineage>
</organism>
<reference evidence="1" key="1">
    <citation type="submission" date="2018-05" db="EMBL/GenBank/DDBJ databases">
        <authorList>
            <person name="Lanie J.A."/>
            <person name="Ng W.-L."/>
            <person name="Kazmierczak K.M."/>
            <person name="Andrzejewski T.M."/>
            <person name="Davidsen T.M."/>
            <person name="Wayne K.J."/>
            <person name="Tettelin H."/>
            <person name="Glass J.I."/>
            <person name="Rusch D."/>
            <person name="Podicherti R."/>
            <person name="Tsui H.-C.T."/>
            <person name="Winkler M.E."/>
        </authorList>
    </citation>
    <scope>NUCLEOTIDE SEQUENCE</scope>
</reference>
<accession>A0A381TTL7</accession>
<name>A0A381TTL7_9ZZZZ</name>
<dbReference type="AlphaFoldDB" id="A0A381TTL7"/>
<gene>
    <name evidence="1" type="ORF">METZ01_LOCUS70237</name>
</gene>
<proteinExistence type="predicted"/>
<evidence type="ECO:0000313" key="1">
    <source>
        <dbReference type="EMBL" id="SVA17383.1"/>
    </source>
</evidence>
<protein>
    <submittedName>
        <fullName evidence="1">Uncharacterized protein</fullName>
    </submittedName>
</protein>
<sequence length="173" mass="18684">MCASRAPLAERAAVNRQVLGSIPSGGASSFAHFFFQSPGLCIGGLLVTRGGCKVHTGGSSAVEQRTVKCASAYAVILWSGVQISPPGCFCLHFFFLCPQNHAGFGAFQTDEALRSHDSSVHSTRVVFIPSKDKIRVRVPMDAHGGLLYMVAYNLRKVENRDRYPDPPYAIAPK</sequence>